<dbReference type="Pfam" id="PF13443">
    <property type="entry name" value="HTH_26"/>
    <property type="match status" value="1"/>
</dbReference>
<evidence type="ECO:0000313" key="3">
    <source>
        <dbReference type="Proteomes" id="UP000643403"/>
    </source>
</evidence>
<dbReference type="Gene3D" id="1.10.260.40">
    <property type="entry name" value="lambda repressor-like DNA-binding domains"/>
    <property type="match status" value="1"/>
</dbReference>
<reference evidence="3" key="1">
    <citation type="journal article" date="2019" name="Int. J. Syst. Evol. Microbiol.">
        <title>The Global Catalogue of Microorganisms (GCM) 10K type strain sequencing project: providing services to taxonomists for standard genome sequencing and annotation.</title>
        <authorList>
            <consortium name="The Broad Institute Genomics Platform"/>
            <consortium name="The Broad Institute Genome Sequencing Center for Infectious Disease"/>
            <person name="Wu L."/>
            <person name="Ma J."/>
        </authorList>
    </citation>
    <scope>NUCLEOTIDE SEQUENCE [LARGE SCALE GENOMIC DNA]</scope>
    <source>
        <strain evidence="3">KCTC 22558</strain>
    </source>
</reference>
<proteinExistence type="predicted"/>
<dbReference type="SMART" id="SM00530">
    <property type="entry name" value="HTH_XRE"/>
    <property type="match status" value="1"/>
</dbReference>
<evidence type="ECO:0000259" key="1">
    <source>
        <dbReference type="PROSITE" id="PS50943"/>
    </source>
</evidence>
<dbReference type="PANTHER" id="PTHR37301:SF1">
    <property type="entry name" value="DNA-BINDING PROTEIN"/>
    <property type="match status" value="1"/>
</dbReference>
<dbReference type="SUPFAM" id="SSF47413">
    <property type="entry name" value="lambda repressor-like DNA-binding domains"/>
    <property type="match status" value="1"/>
</dbReference>
<dbReference type="Proteomes" id="UP000643403">
    <property type="component" value="Unassembled WGS sequence"/>
</dbReference>
<feature type="domain" description="HTH cro/C1-type" evidence="1">
    <location>
        <begin position="15"/>
        <end position="69"/>
    </location>
</feature>
<name>A0ABQ3C7V3_9GAMM</name>
<keyword evidence="3" id="KW-1185">Reference proteome</keyword>
<evidence type="ECO:0000313" key="2">
    <source>
        <dbReference type="EMBL" id="GGZ72116.1"/>
    </source>
</evidence>
<protein>
    <recommendedName>
        <fullName evidence="1">HTH cro/C1-type domain-containing protein</fullName>
    </recommendedName>
</protein>
<dbReference type="PROSITE" id="PS50943">
    <property type="entry name" value="HTH_CROC1"/>
    <property type="match status" value="1"/>
</dbReference>
<sequence length="78" mass="8930">MSVLRYKLKALIADKEFAERRRITIQEVAEATGITRNTLSKMLNQHGAGVRTENLDRLCGYFACRIEDLVEYVPDATR</sequence>
<dbReference type="PANTHER" id="PTHR37301">
    <property type="entry name" value="DNA-BINDING PROTEIN-RELATED"/>
    <property type="match status" value="1"/>
</dbReference>
<accession>A0ABQ3C7V3</accession>
<comment type="caution">
    <text evidence="2">The sequence shown here is derived from an EMBL/GenBank/DDBJ whole genome shotgun (WGS) entry which is preliminary data.</text>
</comment>
<gene>
    <name evidence="2" type="ORF">GCM10008101_27950</name>
</gene>
<dbReference type="CDD" id="cd00093">
    <property type="entry name" value="HTH_XRE"/>
    <property type="match status" value="1"/>
</dbReference>
<organism evidence="2 3">
    <name type="scientific">Cognatilysobacter xinjiangensis</name>
    <dbReference type="NCBI Taxonomy" id="546892"/>
    <lineage>
        <taxon>Bacteria</taxon>
        <taxon>Pseudomonadati</taxon>
        <taxon>Pseudomonadota</taxon>
        <taxon>Gammaproteobacteria</taxon>
        <taxon>Lysobacterales</taxon>
        <taxon>Lysobacteraceae</taxon>
        <taxon>Cognatilysobacter</taxon>
    </lineage>
</organism>
<dbReference type="InterPro" id="IPR010982">
    <property type="entry name" value="Lambda_DNA-bd_dom_sf"/>
</dbReference>
<dbReference type="EMBL" id="BMXY01000005">
    <property type="protein sequence ID" value="GGZ72116.1"/>
    <property type="molecule type" value="Genomic_DNA"/>
</dbReference>
<dbReference type="InterPro" id="IPR001387">
    <property type="entry name" value="Cro/C1-type_HTH"/>
</dbReference>